<gene>
    <name evidence="2" type="ORF">GSMUA_281180.1</name>
</gene>
<dbReference type="EMBL" id="HG996470">
    <property type="protein sequence ID" value="CAG1840340.1"/>
    <property type="molecule type" value="Genomic_DNA"/>
</dbReference>
<accession>A0A8D7A2S9</accession>
<protein>
    <submittedName>
        <fullName evidence="2">(wild Malaysian banana) hypothetical protein</fullName>
    </submittedName>
</protein>
<evidence type="ECO:0000313" key="2">
    <source>
        <dbReference type="EMBL" id="CAG1840340.1"/>
    </source>
</evidence>
<proteinExistence type="predicted"/>
<feature type="region of interest" description="Disordered" evidence="1">
    <location>
        <begin position="93"/>
        <end position="123"/>
    </location>
</feature>
<feature type="non-terminal residue" evidence="2">
    <location>
        <position position="123"/>
    </location>
</feature>
<evidence type="ECO:0000256" key="1">
    <source>
        <dbReference type="SAM" id="MobiDB-lite"/>
    </source>
</evidence>
<reference evidence="2" key="1">
    <citation type="submission" date="2021-03" db="EMBL/GenBank/DDBJ databases">
        <authorList>
            <consortium name="Genoscope - CEA"/>
            <person name="William W."/>
        </authorList>
    </citation>
    <scope>NUCLEOTIDE SEQUENCE</scope>
    <source>
        <strain evidence="2">Doubled-haploid Pahang</strain>
    </source>
</reference>
<dbReference type="AlphaFoldDB" id="A0A8D7A2S9"/>
<name>A0A8D7A2S9_MUSAM</name>
<feature type="non-terminal residue" evidence="2">
    <location>
        <position position="1"/>
    </location>
</feature>
<sequence>LLQPKHSPQRHGGQVLPHRRRVLLQGEPRQRQRARGGRVREARPCVHLRRCLSPLRHLAAFPAHPAVSAGGVGSLGRLRPPLALLPALRRRPAVGDRTGFPAGGEGGDGRFEEVMGSQHPGGH</sequence>
<organism evidence="2">
    <name type="scientific">Musa acuminata subsp. malaccensis</name>
    <name type="common">Wild banana</name>
    <name type="synonym">Musa malaccensis</name>
    <dbReference type="NCBI Taxonomy" id="214687"/>
    <lineage>
        <taxon>Eukaryota</taxon>
        <taxon>Viridiplantae</taxon>
        <taxon>Streptophyta</taxon>
        <taxon>Embryophyta</taxon>
        <taxon>Tracheophyta</taxon>
        <taxon>Spermatophyta</taxon>
        <taxon>Magnoliopsida</taxon>
        <taxon>Liliopsida</taxon>
        <taxon>Zingiberales</taxon>
        <taxon>Musaceae</taxon>
        <taxon>Musa</taxon>
    </lineage>
</organism>